<evidence type="ECO:0000256" key="4">
    <source>
        <dbReference type="ARBA" id="ARBA00023136"/>
    </source>
</evidence>
<evidence type="ECO:0000256" key="3">
    <source>
        <dbReference type="ARBA" id="ARBA00022989"/>
    </source>
</evidence>
<feature type="transmembrane region" description="Helical" evidence="6">
    <location>
        <begin position="48"/>
        <end position="71"/>
    </location>
</feature>
<organism evidence="8 9">
    <name type="scientific">Gryllus longicercus</name>
    <dbReference type="NCBI Taxonomy" id="2509291"/>
    <lineage>
        <taxon>Eukaryota</taxon>
        <taxon>Metazoa</taxon>
        <taxon>Ecdysozoa</taxon>
        <taxon>Arthropoda</taxon>
        <taxon>Hexapoda</taxon>
        <taxon>Insecta</taxon>
        <taxon>Pterygota</taxon>
        <taxon>Neoptera</taxon>
        <taxon>Polyneoptera</taxon>
        <taxon>Orthoptera</taxon>
        <taxon>Ensifera</taxon>
        <taxon>Gryllidea</taxon>
        <taxon>Grylloidea</taxon>
        <taxon>Gryllidae</taxon>
        <taxon>Gryllinae</taxon>
        <taxon>Gryllus</taxon>
    </lineage>
</organism>
<dbReference type="Gene3D" id="1.20.1070.10">
    <property type="entry name" value="Rhodopsin 7-helix transmembrane proteins"/>
    <property type="match status" value="1"/>
</dbReference>
<evidence type="ECO:0000313" key="9">
    <source>
        <dbReference type="Proteomes" id="UP001378592"/>
    </source>
</evidence>
<dbReference type="InterPro" id="IPR052808">
    <property type="entry name" value="GPCR_Mth-like"/>
</dbReference>
<comment type="subcellular location">
    <subcellularLocation>
        <location evidence="1">Membrane</location>
        <topology evidence="1">Multi-pass membrane protein</topology>
    </subcellularLocation>
</comment>
<dbReference type="CDD" id="cd15039">
    <property type="entry name" value="7tmB3_Methuselah-like"/>
    <property type="match status" value="1"/>
</dbReference>
<dbReference type="PROSITE" id="PS50261">
    <property type="entry name" value="G_PROTEIN_RECEP_F2_4"/>
    <property type="match status" value="1"/>
</dbReference>
<evidence type="ECO:0000256" key="1">
    <source>
        <dbReference type="ARBA" id="ARBA00004141"/>
    </source>
</evidence>
<dbReference type="GO" id="GO:0007166">
    <property type="term" value="P:cell surface receptor signaling pathway"/>
    <property type="evidence" value="ECO:0007669"/>
    <property type="project" value="InterPro"/>
</dbReference>
<evidence type="ECO:0000256" key="5">
    <source>
        <dbReference type="SAM" id="MobiDB-lite"/>
    </source>
</evidence>
<dbReference type="PANTHER" id="PTHR46953:SF1">
    <property type="entry name" value="G-PROTEIN COUPLED RECEPTOR MTH-LIKE 1-RELATED"/>
    <property type="match status" value="1"/>
</dbReference>
<feature type="compositionally biased region" description="Polar residues" evidence="5">
    <location>
        <begin position="401"/>
        <end position="411"/>
    </location>
</feature>
<dbReference type="GO" id="GO:0004930">
    <property type="term" value="F:G protein-coupled receptor activity"/>
    <property type="evidence" value="ECO:0007669"/>
    <property type="project" value="InterPro"/>
</dbReference>
<keyword evidence="9" id="KW-1185">Reference proteome</keyword>
<feature type="region of interest" description="Disordered" evidence="5">
    <location>
        <begin position="361"/>
        <end position="411"/>
    </location>
</feature>
<dbReference type="InterPro" id="IPR017981">
    <property type="entry name" value="GPCR_2-like_7TM"/>
</dbReference>
<accession>A0AAN9VVC1</accession>
<keyword evidence="4 6" id="KW-0472">Membrane</keyword>
<feature type="transmembrane region" description="Helical" evidence="6">
    <location>
        <begin position="114"/>
        <end position="138"/>
    </location>
</feature>
<keyword evidence="3 6" id="KW-1133">Transmembrane helix</keyword>
<feature type="transmembrane region" description="Helical" evidence="6">
    <location>
        <begin position="294"/>
        <end position="314"/>
    </location>
</feature>
<feature type="domain" description="G-protein coupled receptors family 2 profile 2" evidence="7">
    <location>
        <begin position="46"/>
        <end position="316"/>
    </location>
</feature>
<feature type="transmembrane region" description="Helical" evidence="6">
    <location>
        <begin position="270"/>
        <end position="288"/>
    </location>
</feature>
<evidence type="ECO:0000256" key="6">
    <source>
        <dbReference type="SAM" id="Phobius"/>
    </source>
</evidence>
<evidence type="ECO:0000313" key="8">
    <source>
        <dbReference type="EMBL" id="KAK7870938.1"/>
    </source>
</evidence>
<reference evidence="8 9" key="1">
    <citation type="submission" date="2024-03" db="EMBL/GenBank/DDBJ databases">
        <title>The genome assembly and annotation of the cricket Gryllus longicercus Weissman &amp; Gray.</title>
        <authorList>
            <person name="Szrajer S."/>
            <person name="Gray D."/>
            <person name="Ylla G."/>
        </authorList>
    </citation>
    <scope>NUCLEOTIDE SEQUENCE [LARGE SCALE GENOMIC DNA]</scope>
    <source>
        <strain evidence="8">DAG 2021-001</strain>
        <tissue evidence="8">Whole body minus gut</tissue>
    </source>
</reference>
<evidence type="ECO:0000259" key="7">
    <source>
        <dbReference type="PROSITE" id="PS50261"/>
    </source>
</evidence>
<keyword evidence="2 6" id="KW-0812">Transmembrane</keyword>
<name>A0AAN9VVC1_9ORTH</name>
<dbReference type="EMBL" id="JAZDUA010000048">
    <property type="protein sequence ID" value="KAK7870938.1"/>
    <property type="molecule type" value="Genomic_DNA"/>
</dbReference>
<feature type="transmembrane region" description="Helical" evidence="6">
    <location>
        <begin position="158"/>
        <end position="179"/>
    </location>
</feature>
<comment type="caution">
    <text evidence="8">The sequence shown here is derived from an EMBL/GenBank/DDBJ whole genome shotgun (WGS) entry which is preliminary data.</text>
</comment>
<dbReference type="GO" id="GO:0016020">
    <property type="term" value="C:membrane"/>
    <property type="evidence" value="ECO:0007669"/>
    <property type="project" value="UniProtKB-SubCell"/>
</dbReference>
<dbReference type="PANTHER" id="PTHR46953">
    <property type="entry name" value="G-PROTEIN COUPLED RECEPTOR MTH-LIKE 1-RELATED"/>
    <property type="match status" value="1"/>
</dbReference>
<dbReference type="AlphaFoldDB" id="A0AAN9VVC1"/>
<dbReference type="Pfam" id="PF00002">
    <property type="entry name" value="7tm_2"/>
    <property type="match status" value="1"/>
</dbReference>
<protein>
    <recommendedName>
        <fullName evidence="7">G-protein coupled receptors family 2 profile 2 domain-containing protein</fullName>
    </recommendedName>
</protein>
<feature type="compositionally biased region" description="Low complexity" evidence="5">
    <location>
        <begin position="384"/>
        <end position="400"/>
    </location>
</feature>
<dbReference type="InterPro" id="IPR000832">
    <property type="entry name" value="GPCR_2_secretin-like"/>
</dbReference>
<proteinExistence type="predicted"/>
<dbReference type="Proteomes" id="UP001378592">
    <property type="component" value="Unassembled WGS sequence"/>
</dbReference>
<feature type="transmembrane region" description="Helical" evidence="6">
    <location>
        <begin position="209"/>
        <end position="228"/>
    </location>
</feature>
<feature type="transmembrane region" description="Helical" evidence="6">
    <location>
        <begin position="83"/>
        <end position="102"/>
    </location>
</feature>
<gene>
    <name evidence="8" type="ORF">R5R35_012159</name>
</gene>
<sequence>MQNYGHGSAYPPEAWCADTSLVGGEWRVPNALVCVRLQANRSNPVSRVLYGSLFLLSSLCLAATLLVFALLPDLRRSAHAKALLSHAAALLAGSLTLAATQFSGPIGPRNVCYALAFVIQYSMLATFFWLNAICFDLAWNFREILPPTACSVRERRKFICYSVYAWGCPAVISAVTAVMDWVEGIPDYFIRPNIGLYNCWFYKLPAQFAYFYGPIAVLLAMNLVLYAHTALQLVIARRDTALVDAVGGGGQTARSALGNPRERAMLHLKLFLLMGVTWVMECVSVVVGQADAYWYLPDAVNILRGVFVFVLLCCKRSVWRRLRARLHELGCWPCGAGGGGGDGKAVARRGGVRARGGGGGGGYVGPGAGAVASEREEDKTKRCSATSSAGSADSDATRTTGLSVRSLDTSH</sequence>
<evidence type="ECO:0000256" key="2">
    <source>
        <dbReference type="ARBA" id="ARBA00022692"/>
    </source>
</evidence>